<evidence type="ECO:0000256" key="6">
    <source>
        <dbReference type="RuleBase" id="RU000461"/>
    </source>
</evidence>
<keyword evidence="5 6" id="KW-0349">Heme</keyword>
<evidence type="ECO:0000256" key="1">
    <source>
        <dbReference type="ARBA" id="ARBA00010617"/>
    </source>
</evidence>
<dbReference type="InterPro" id="IPR017972">
    <property type="entry name" value="Cyt_P450_CS"/>
</dbReference>
<comment type="caution">
    <text evidence="8">The sequence shown here is derived from an EMBL/GenBank/DDBJ whole genome shotgun (WGS) entry which is preliminary data.</text>
</comment>
<dbReference type="GO" id="GO:0020037">
    <property type="term" value="F:heme binding"/>
    <property type="evidence" value="ECO:0007669"/>
    <property type="project" value="InterPro"/>
</dbReference>
<dbReference type="Gene3D" id="1.10.630.10">
    <property type="entry name" value="Cytochrome P450"/>
    <property type="match status" value="1"/>
</dbReference>
<evidence type="ECO:0000256" key="2">
    <source>
        <dbReference type="ARBA" id="ARBA00022723"/>
    </source>
</evidence>
<dbReference type="InterPro" id="IPR002401">
    <property type="entry name" value="Cyt_P450_E_grp-I"/>
</dbReference>
<keyword evidence="9" id="KW-1185">Reference proteome</keyword>
<dbReference type="InterPro" id="IPR001128">
    <property type="entry name" value="Cyt_P450"/>
</dbReference>
<evidence type="ECO:0000313" key="9">
    <source>
        <dbReference type="Proteomes" id="UP000652761"/>
    </source>
</evidence>
<gene>
    <name evidence="8" type="ORF">Taro_048756</name>
</gene>
<dbReference type="EMBL" id="NMUH01006690">
    <property type="protein sequence ID" value="MQM15797.1"/>
    <property type="molecule type" value="Genomic_DNA"/>
</dbReference>
<dbReference type="GO" id="GO:0016705">
    <property type="term" value="F:oxidoreductase activity, acting on paired donors, with incorporation or reduction of molecular oxygen"/>
    <property type="evidence" value="ECO:0007669"/>
    <property type="project" value="InterPro"/>
</dbReference>
<dbReference type="AlphaFoldDB" id="A0A843X917"/>
<comment type="cofactor">
    <cofactor evidence="5">
        <name>heme</name>
        <dbReference type="ChEBI" id="CHEBI:30413"/>
    </cofactor>
</comment>
<accession>A0A843X917</accession>
<evidence type="ECO:0000256" key="4">
    <source>
        <dbReference type="ARBA" id="ARBA00023004"/>
    </source>
</evidence>
<sequence length="617" mass="69676">MEQLSTFFNDRATPPNISIDLVGNCLGRAHTSHAAYPAEIVRRLRIHTNHIIPHCHRGKTTTDPPPVICSTSIPFLCSPIPLQKSPTDMELGTALLLLLLPFVALLLVYSGPVPWLKKKETNPSDPDGLLKCYPLIGVLPQFLKNRHRPLDWQKDLLAASPTNTIFLRLPGNVQGIVTANPANVEHILKSRFENYPKGPRFTSILEDFLGRGIFNADGELWRAQRKTASYEFNTKSLRNFVVENVQLEIRERLLPLLSRAARVDAVVDLQDVFERFAFDNVCRVSFNEDPGCLADEDGKGGGGRLSAMFALAFRDATSIVAGRFWYAIPIMWRIKKRLYIGSERRLRESISTVHDFATQIILSRKKKKQSSASSLAALPHQDLLSRFVAGEDNSDEYLRDIVISFLLAGRETTSSALSWFFWLLSSRPEVEHKILEELRSVRAARKLDSVWEGGEEAFAFEELKEMHYLQAVISEAMRLYPPVPVNSAVCVADDVLPDGTFVGKGWFMSYSSYAMGRMPAVWGEDCEEYRPERWVDEGGAFRPENPFRYPVFHAGPRTCLGKEMAYIQMKSIVASVLERFAVEVTEHGRYPEKMLSLTLRMRGGLPVRVRERAVVPP</sequence>
<dbReference type="OrthoDB" id="1470350at2759"/>
<dbReference type="GO" id="GO:0005506">
    <property type="term" value="F:iron ion binding"/>
    <property type="evidence" value="ECO:0007669"/>
    <property type="project" value="InterPro"/>
</dbReference>
<dbReference type="PANTHER" id="PTHR24296">
    <property type="entry name" value="CYTOCHROME P450"/>
    <property type="match status" value="1"/>
</dbReference>
<evidence type="ECO:0000256" key="7">
    <source>
        <dbReference type="SAM" id="Phobius"/>
    </source>
</evidence>
<keyword evidence="7" id="KW-0812">Transmembrane</keyword>
<dbReference type="GO" id="GO:0006629">
    <property type="term" value="P:lipid metabolic process"/>
    <property type="evidence" value="ECO:0007669"/>
    <property type="project" value="UniProtKB-ARBA"/>
</dbReference>
<keyword evidence="2 5" id="KW-0479">Metal-binding</keyword>
<dbReference type="GO" id="GO:0004497">
    <property type="term" value="F:monooxygenase activity"/>
    <property type="evidence" value="ECO:0007669"/>
    <property type="project" value="UniProtKB-KW"/>
</dbReference>
<dbReference type="PRINTS" id="PR00385">
    <property type="entry name" value="P450"/>
</dbReference>
<dbReference type="InterPro" id="IPR036396">
    <property type="entry name" value="Cyt_P450_sf"/>
</dbReference>
<keyword evidence="7" id="KW-0472">Membrane</keyword>
<evidence type="ECO:0008006" key="10">
    <source>
        <dbReference type="Google" id="ProtNLM"/>
    </source>
</evidence>
<feature type="transmembrane region" description="Helical" evidence="7">
    <location>
        <begin position="91"/>
        <end position="109"/>
    </location>
</feature>
<name>A0A843X917_COLES</name>
<organism evidence="8 9">
    <name type="scientific">Colocasia esculenta</name>
    <name type="common">Wild taro</name>
    <name type="synonym">Arum esculentum</name>
    <dbReference type="NCBI Taxonomy" id="4460"/>
    <lineage>
        <taxon>Eukaryota</taxon>
        <taxon>Viridiplantae</taxon>
        <taxon>Streptophyta</taxon>
        <taxon>Embryophyta</taxon>
        <taxon>Tracheophyta</taxon>
        <taxon>Spermatophyta</taxon>
        <taxon>Magnoliopsida</taxon>
        <taxon>Liliopsida</taxon>
        <taxon>Araceae</taxon>
        <taxon>Aroideae</taxon>
        <taxon>Colocasieae</taxon>
        <taxon>Colocasia</taxon>
    </lineage>
</organism>
<dbReference type="Pfam" id="PF00067">
    <property type="entry name" value="p450"/>
    <property type="match status" value="1"/>
</dbReference>
<comment type="similarity">
    <text evidence="1 6">Belongs to the cytochrome P450 family.</text>
</comment>
<keyword evidence="6" id="KW-0503">Monooxygenase</keyword>
<dbReference type="CDD" id="cd11064">
    <property type="entry name" value="CYP86A"/>
    <property type="match status" value="1"/>
</dbReference>
<proteinExistence type="inferred from homology"/>
<dbReference type="PROSITE" id="PS00086">
    <property type="entry name" value="CYTOCHROME_P450"/>
    <property type="match status" value="1"/>
</dbReference>
<keyword evidence="7" id="KW-1133">Transmembrane helix</keyword>
<keyword evidence="3 6" id="KW-0560">Oxidoreductase</keyword>
<evidence type="ECO:0000313" key="8">
    <source>
        <dbReference type="EMBL" id="MQM15797.1"/>
    </source>
</evidence>
<dbReference type="PRINTS" id="PR00463">
    <property type="entry name" value="EP450I"/>
</dbReference>
<keyword evidence="4 5" id="KW-0408">Iron</keyword>
<reference evidence="8" key="1">
    <citation type="submission" date="2017-07" db="EMBL/GenBank/DDBJ databases">
        <title>Taro Niue Genome Assembly and Annotation.</title>
        <authorList>
            <person name="Atibalentja N."/>
            <person name="Keating K."/>
            <person name="Fields C.J."/>
        </authorList>
    </citation>
    <scope>NUCLEOTIDE SEQUENCE</scope>
    <source>
        <strain evidence="8">Niue_2</strain>
        <tissue evidence="8">Leaf</tissue>
    </source>
</reference>
<dbReference type="Proteomes" id="UP000652761">
    <property type="component" value="Unassembled WGS sequence"/>
</dbReference>
<protein>
    <recommendedName>
        <fullName evidence="10">Cytochrome P450</fullName>
    </recommendedName>
</protein>
<evidence type="ECO:0000256" key="3">
    <source>
        <dbReference type="ARBA" id="ARBA00023002"/>
    </source>
</evidence>
<feature type="binding site" description="axial binding residue" evidence="5">
    <location>
        <position position="559"/>
    </location>
    <ligand>
        <name>heme</name>
        <dbReference type="ChEBI" id="CHEBI:30413"/>
    </ligand>
    <ligandPart>
        <name>Fe</name>
        <dbReference type="ChEBI" id="CHEBI:18248"/>
    </ligandPart>
</feature>
<evidence type="ECO:0000256" key="5">
    <source>
        <dbReference type="PIRSR" id="PIRSR602401-1"/>
    </source>
</evidence>
<dbReference type="SUPFAM" id="SSF48264">
    <property type="entry name" value="Cytochrome P450"/>
    <property type="match status" value="1"/>
</dbReference>